<proteinExistence type="predicted"/>
<sequence>MEKKKVLLIAETMEGGVRRHVMDLINGLDTDRFTLTLVYGNRVDAPFSKNMNKLKEKAVLIHLPSLTREINIKEDMRALTTLKKIIKLNNPDIVHCHSSKAGVVGRLAAKSSGVRKVFYTPHAYSFQNDSFSQSKKRLFITIERLLSRRSTTYTFNVSQQERSEAIRRKIDRENKFKVVYNGIPMVDLPDKYQLKTELGLTPDTYIIGNNGRLSYQKDPLRFLMIADKVISRNSNIHFVWAGDGPLNDECREYIRAHQLEDNVHLLGFRDDAELIVSAYDLFLITSRHEGLPYSLIEAMRASVPIIGFRDSGIDEIVTEENGVMVDGVEQAEAAILQYVENMTFSKDIIYSNFQHYYSIDKMLKDLQSVYVS</sequence>
<dbReference type="RefSeq" id="WP_091479309.1">
    <property type="nucleotide sequence ID" value="NZ_BJYC01000007.1"/>
</dbReference>
<dbReference type="PANTHER" id="PTHR12526">
    <property type="entry name" value="GLYCOSYLTRANSFERASE"/>
    <property type="match status" value="1"/>
</dbReference>
<evidence type="ECO:0000313" key="4">
    <source>
        <dbReference type="Proteomes" id="UP000199081"/>
    </source>
</evidence>
<evidence type="ECO:0000259" key="2">
    <source>
        <dbReference type="Pfam" id="PF13439"/>
    </source>
</evidence>
<protein>
    <submittedName>
        <fullName evidence="3">Glycosyltransferase involved in cell wall bisynthesis</fullName>
    </submittedName>
</protein>
<keyword evidence="4" id="KW-1185">Reference proteome</keyword>
<organism evidence="3 4">
    <name type="scientific">Alkalibacterium pelagium</name>
    <dbReference type="NCBI Taxonomy" id="426702"/>
    <lineage>
        <taxon>Bacteria</taxon>
        <taxon>Bacillati</taxon>
        <taxon>Bacillota</taxon>
        <taxon>Bacilli</taxon>
        <taxon>Lactobacillales</taxon>
        <taxon>Carnobacteriaceae</taxon>
        <taxon>Alkalibacterium</taxon>
    </lineage>
</organism>
<evidence type="ECO:0000259" key="1">
    <source>
        <dbReference type="Pfam" id="PF00534"/>
    </source>
</evidence>
<dbReference type="GO" id="GO:0016757">
    <property type="term" value="F:glycosyltransferase activity"/>
    <property type="evidence" value="ECO:0007669"/>
    <property type="project" value="InterPro"/>
</dbReference>
<feature type="domain" description="Glycosyl transferase family 1" evidence="1">
    <location>
        <begin position="195"/>
        <end position="350"/>
    </location>
</feature>
<dbReference type="EMBL" id="FNZU01000003">
    <property type="protein sequence ID" value="SEK52239.1"/>
    <property type="molecule type" value="Genomic_DNA"/>
</dbReference>
<dbReference type="AlphaFoldDB" id="A0A1H7HPP5"/>
<dbReference type="InterPro" id="IPR001296">
    <property type="entry name" value="Glyco_trans_1"/>
</dbReference>
<dbReference type="InterPro" id="IPR028098">
    <property type="entry name" value="Glyco_trans_4-like_N"/>
</dbReference>
<keyword evidence="3" id="KW-0808">Transferase</keyword>
<gene>
    <name evidence="3" type="ORF">SAMN04488099_103139</name>
</gene>
<evidence type="ECO:0000313" key="3">
    <source>
        <dbReference type="EMBL" id="SEK52239.1"/>
    </source>
</evidence>
<dbReference type="PANTHER" id="PTHR12526:SF630">
    <property type="entry name" value="GLYCOSYLTRANSFERASE"/>
    <property type="match status" value="1"/>
</dbReference>
<accession>A0A1H7HPP5</accession>
<name>A0A1H7HPP5_9LACT</name>
<dbReference type="Pfam" id="PF00534">
    <property type="entry name" value="Glycos_transf_1"/>
    <property type="match status" value="1"/>
</dbReference>
<dbReference type="STRING" id="426702.SAMN04488099_103139"/>
<dbReference type="SUPFAM" id="SSF53756">
    <property type="entry name" value="UDP-Glycosyltransferase/glycogen phosphorylase"/>
    <property type="match status" value="1"/>
</dbReference>
<dbReference type="OrthoDB" id="9806653at2"/>
<dbReference type="Proteomes" id="UP000199081">
    <property type="component" value="Unassembled WGS sequence"/>
</dbReference>
<dbReference type="Gene3D" id="3.40.50.2000">
    <property type="entry name" value="Glycogen Phosphorylase B"/>
    <property type="match status" value="2"/>
</dbReference>
<reference evidence="4" key="1">
    <citation type="submission" date="2016-10" db="EMBL/GenBank/DDBJ databases">
        <authorList>
            <person name="Varghese N."/>
            <person name="Submissions S."/>
        </authorList>
    </citation>
    <scope>NUCLEOTIDE SEQUENCE [LARGE SCALE GENOMIC DNA]</scope>
    <source>
        <strain evidence="4">DSM 19183</strain>
    </source>
</reference>
<dbReference type="Pfam" id="PF13439">
    <property type="entry name" value="Glyco_transf_4"/>
    <property type="match status" value="1"/>
</dbReference>
<feature type="domain" description="Glycosyltransferase subfamily 4-like N-terminal" evidence="2">
    <location>
        <begin position="15"/>
        <end position="183"/>
    </location>
</feature>